<evidence type="ECO:0000256" key="1">
    <source>
        <dbReference type="ARBA" id="ARBA00003134"/>
    </source>
</evidence>
<organism evidence="10 11">
    <name type="scientific">Abiotrophia defectiva ATCC 49176</name>
    <dbReference type="NCBI Taxonomy" id="592010"/>
    <lineage>
        <taxon>Bacteria</taxon>
        <taxon>Bacillati</taxon>
        <taxon>Bacillota</taxon>
        <taxon>Bacilli</taxon>
        <taxon>Lactobacillales</taxon>
        <taxon>Aerococcaceae</taxon>
        <taxon>Abiotrophia</taxon>
    </lineage>
</organism>
<dbReference type="FunFam" id="1.20.58.110:FF:000001">
    <property type="entry name" value="30S ribosomal protein S20"/>
    <property type="match status" value="1"/>
</dbReference>
<evidence type="ECO:0000313" key="10">
    <source>
        <dbReference type="EMBL" id="ESK66477.1"/>
    </source>
</evidence>
<dbReference type="HAMAP" id="MF_00500">
    <property type="entry name" value="Ribosomal_bS20"/>
    <property type="match status" value="1"/>
</dbReference>
<dbReference type="GO" id="GO:0005829">
    <property type="term" value="C:cytosol"/>
    <property type="evidence" value="ECO:0007669"/>
    <property type="project" value="TreeGrafter"/>
</dbReference>
<dbReference type="eggNOG" id="COG0268">
    <property type="taxonomic scope" value="Bacteria"/>
</dbReference>
<name>W1Q5H6_ABIDE</name>
<dbReference type="PANTHER" id="PTHR33398">
    <property type="entry name" value="30S RIBOSOMAL PROTEIN S20"/>
    <property type="match status" value="1"/>
</dbReference>
<keyword evidence="3 8" id="KW-0699">rRNA-binding</keyword>
<dbReference type="GO" id="GO:0006412">
    <property type="term" value="P:translation"/>
    <property type="evidence" value="ECO:0007669"/>
    <property type="project" value="UniProtKB-UniRule"/>
</dbReference>
<comment type="function">
    <text evidence="1 8">Binds directly to 16S ribosomal RNA.</text>
</comment>
<evidence type="ECO:0000256" key="2">
    <source>
        <dbReference type="ARBA" id="ARBA00007634"/>
    </source>
</evidence>
<dbReference type="GO" id="GO:0070181">
    <property type="term" value="F:small ribosomal subunit rRNA binding"/>
    <property type="evidence" value="ECO:0007669"/>
    <property type="project" value="TreeGrafter"/>
</dbReference>
<dbReference type="EMBL" id="ACIN03000001">
    <property type="protein sequence ID" value="ESK66477.1"/>
    <property type="molecule type" value="Genomic_DNA"/>
</dbReference>
<evidence type="ECO:0000313" key="11">
    <source>
        <dbReference type="Proteomes" id="UP000019050"/>
    </source>
</evidence>
<keyword evidence="4 8" id="KW-0694">RNA-binding</keyword>
<dbReference type="HOGENOM" id="CLU_160655_1_1_9"/>
<dbReference type="Proteomes" id="UP000019050">
    <property type="component" value="Unassembled WGS sequence"/>
</dbReference>
<reference evidence="10" key="1">
    <citation type="submission" date="2013-06" db="EMBL/GenBank/DDBJ databases">
        <authorList>
            <person name="Weinstock G."/>
            <person name="Sodergren E."/>
            <person name="Clifton S."/>
            <person name="Fulton L."/>
            <person name="Fulton B."/>
            <person name="Courtney L."/>
            <person name="Fronick C."/>
            <person name="Harrison M."/>
            <person name="Strong C."/>
            <person name="Farmer C."/>
            <person name="Delahaunty K."/>
            <person name="Markovic C."/>
            <person name="Hall O."/>
            <person name="Minx P."/>
            <person name="Tomlinson C."/>
            <person name="Mitreva M."/>
            <person name="Nelson J."/>
            <person name="Hou S."/>
            <person name="Wollam A."/>
            <person name="Pepin K.H."/>
            <person name="Johnson M."/>
            <person name="Bhonagiri V."/>
            <person name="Nash W.E."/>
            <person name="Warren W."/>
            <person name="Chinwalla A."/>
            <person name="Mardis E.R."/>
            <person name="Wilson R.K."/>
        </authorList>
    </citation>
    <scope>NUCLEOTIDE SEQUENCE [LARGE SCALE GENOMIC DNA]</scope>
    <source>
        <strain evidence="10">ATCC 49176</strain>
    </source>
</reference>
<keyword evidence="5 8" id="KW-0689">Ribosomal protein</keyword>
<protein>
    <recommendedName>
        <fullName evidence="7 8">Small ribosomal subunit protein bS20</fullName>
    </recommendedName>
</protein>
<comment type="caution">
    <text evidence="10">The sequence shown here is derived from an EMBL/GenBank/DDBJ whole genome shotgun (WGS) entry which is preliminary data.</text>
</comment>
<dbReference type="NCBIfam" id="TIGR00029">
    <property type="entry name" value="S20"/>
    <property type="match status" value="1"/>
</dbReference>
<dbReference type="InterPro" id="IPR002583">
    <property type="entry name" value="Ribosomal_bS20"/>
</dbReference>
<evidence type="ECO:0000256" key="5">
    <source>
        <dbReference type="ARBA" id="ARBA00022980"/>
    </source>
</evidence>
<sequence>MKEVTQMANNPSAKKRIRQTATKTESNRAHVSAMRTAVKRFRSAVEAGESNVEELFRLAAKEIDSAATKGLIHKNKAARDKSRLARLLKAN</sequence>
<evidence type="ECO:0000256" key="9">
    <source>
        <dbReference type="SAM" id="MobiDB-lite"/>
    </source>
</evidence>
<gene>
    <name evidence="8" type="primary">rpsT</name>
    <name evidence="10" type="ORF">GCWU000182_000165</name>
</gene>
<dbReference type="STRING" id="592010.GCWU000182_000165"/>
<evidence type="ECO:0000256" key="3">
    <source>
        <dbReference type="ARBA" id="ARBA00022730"/>
    </source>
</evidence>
<dbReference type="Pfam" id="PF01649">
    <property type="entry name" value="Ribosomal_S20p"/>
    <property type="match status" value="1"/>
</dbReference>
<evidence type="ECO:0000256" key="8">
    <source>
        <dbReference type="HAMAP-Rule" id="MF_00500"/>
    </source>
</evidence>
<proteinExistence type="inferred from homology"/>
<dbReference type="InterPro" id="IPR036510">
    <property type="entry name" value="Ribosomal_bS20_sf"/>
</dbReference>
<feature type="compositionally biased region" description="Polar residues" evidence="9">
    <location>
        <begin position="1"/>
        <end position="12"/>
    </location>
</feature>
<accession>W1Q5H6</accession>
<dbReference type="SUPFAM" id="SSF46992">
    <property type="entry name" value="Ribosomal protein S20"/>
    <property type="match status" value="1"/>
</dbReference>
<dbReference type="GO" id="GO:0015935">
    <property type="term" value="C:small ribosomal subunit"/>
    <property type="evidence" value="ECO:0007669"/>
    <property type="project" value="TreeGrafter"/>
</dbReference>
<evidence type="ECO:0000256" key="7">
    <source>
        <dbReference type="ARBA" id="ARBA00035136"/>
    </source>
</evidence>
<dbReference type="AlphaFoldDB" id="W1Q5H6"/>
<dbReference type="Gene3D" id="1.20.58.110">
    <property type="entry name" value="Ribosomal protein S20"/>
    <property type="match status" value="1"/>
</dbReference>
<dbReference type="PANTHER" id="PTHR33398:SF1">
    <property type="entry name" value="SMALL RIBOSOMAL SUBUNIT PROTEIN BS20C"/>
    <property type="match status" value="1"/>
</dbReference>
<evidence type="ECO:0000256" key="4">
    <source>
        <dbReference type="ARBA" id="ARBA00022884"/>
    </source>
</evidence>
<feature type="region of interest" description="Disordered" evidence="9">
    <location>
        <begin position="1"/>
        <end position="32"/>
    </location>
</feature>
<keyword evidence="6 8" id="KW-0687">Ribonucleoprotein</keyword>
<evidence type="ECO:0000256" key="6">
    <source>
        <dbReference type="ARBA" id="ARBA00023274"/>
    </source>
</evidence>
<keyword evidence="11" id="KW-1185">Reference proteome</keyword>
<dbReference type="GO" id="GO:0003735">
    <property type="term" value="F:structural constituent of ribosome"/>
    <property type="evidence" value="ECO:0007669"/>
    <property type="project" value="InterPro"/>
</dbReference>
<comment type="similarity">
    <text evidence="2 8">Belongs to the bacterial ribosomal protein bS20 family.</text>
</comment>